<evidence type="ECO:0000256" key="1">
    <source>
        <dbReference type="SAM" id="MobiDB-lite"/>
    </source>
</evidence>
<accession>A0AAV7WZ05</accession>
<dbReference type="Proteomes" id="UP001075354">
    <property type="component" value="Unassembled WGS sequence"/>
</dbReference>
<organism evidence="2 3">
    <name type="scientific">Megalurothrips usitatus</name>
    <name type="common">bean blossom thrips</name>
    <dbReference type="NCBI Taxonomy" id="439358"/>
    <lineage>
        <taxon>Eukaryota</taxon>
        <taxon>Metazoa</taxon>
        <taxon>Ecdysozoa</taxon>
        <taxon>Arthropoda</taxon>
        <taxon>Hexapoda</taxon>
        <taxon>Insecta</taxon>
        <taxon>Pterygota</taxon>
        <taxon>Neoptera</taxon>
        <taxon>Paraneoptera</taxon>
        <taxon>Thysanoptera</taxon>
        <taxon>Terebrantia</taxon>
        <taxon>Thripoidea</taxon>
        <taxon>Thripidae</taxon>
        <taxon>Megalurothrips</taxon>
    </lineage>
</organism>
<name>A0AAV7WZ05_9NEOP</name>
<comment type="caution">
    <text evidence="2">The sequence shown here is derived from an EMBL/GenBank/DDBJ whole genome shotgun (WGS) entry which is preliminary data.</text>
</comment>
<proteinExistence type="predicted"/>
<feature type="region of interest" description="Disordered" evidence="1">
    <location>
        <begin position="63"/>
        <end position="106"/>
    </location>
</feature>
<evidence type="ECO:0000313" key="3">
    <source>
        <dbReference type="Proteomes" id="UP001075354"/>
    </source>
</evidence>
<dbReference type="AlphaFoldDB" id="A0AAV7WZ05"/>
<protein>
    <submittedName>
        <fullName evidence="2">Uncharacterized protein</fullName>
    </submittedName>
</protein>
<sequence>MEELLTQGGGGGLPHLVEKCRELRFSKTALLLCCREDVNAITPFIGEQVQLWAHINRLNQCNSSNSSESNVSNIEAPSSPGPSSQQSGSAGRGRAASPKPSTSNKRHFNECDFVANKKLCSLSNSRFIDQMTSYSCCTFFALQ</sequence>
<feature type="compositionally biased region" description="Low complexity" evidence="1">
    <location>
        <begin position="63"/>
        <end position="98"/>
    </location>
</feature>
<dbReference type="EMBL" id="JAPTSV010000872">
    <property type="protein sequence ID" value="KAJ1518833.1"/>
    <property type="molecule type" value="Genomic_DNA"/>
</dbReference>
<gene>
    <name evidence="2" type="ORF">ONE63_011555</name>
</gene>
<evidence type="ECO:0000313" key="2">
    <source>
        <dbReference type="EMBL" id="KAJ1518833.1"/>
    </source>
</evidence>
<reference evidence="2" key="1">
    <citation type="submission" date="2022-12" db="EMBL/GenBank/DDBJ databases">
        <title>Chromosome-level genome assembly of the bean flower thrips Megalurothrips usitatus.</title>
        <authorList>
            <person name="Ma L."/>
            <person name="Liu Q."/>
            <person name="Li H."/>
            <person name="Cai W."/>
        </authorList>
    </citation>
    <scope>NUCLEOTIDE SEQUENCE</scope>
    <source>
        <strain evidence="2">Cailab_2022a</strain>
    </source>
</reference>
<keyword evidence="3" id="KW-1185">Reference proteome</keyword>